<protein>
    <submittedName>
        <fullName evidence="2">Uncharacterized protein</fullName>
    </submittedName>
</protein>
<keyword evidence="3" id="KW-1185">Reference proteome</keyword>
<dbReference type="Proteomes" id="UP000503447">
    <property type="component" value="Chromosome"/>
</dbReference>
<sequence length="54" mass="5651">MFRVWCFVGTFRSSRRTALGSAAGTTGRGTPNTKHEADARIPSPLVATDLASAG</sequence>
<dbReference type="AlphaFoldDB" id="A0A6M5Z2A3"/>
<organism evidence="2 3">
    <name type="scientific">Frigoriglobus tundricola</name>
    <dbReference type="NCBI Taxonomy" id="2774151"/>
    <lineage>
        <taxon>Bacteria</taxon>
        <taxon>Pseudomonadati</taxon>
        <taxon>Planctomycetota</taxon>
        <taxon>Planctomycetia</taxon>
        <taxon>Gemmatales</taxon>
        <taxon>Gemmataceae</taxon>
        <taxon>Frigoriglobus</taxon>
    </lineage>
</organism>
<proteinExistence type="predicted"/>
<dbReference type="KEGG" id="ftj:FTUN_7262"/>
<accession>A0A6M5Z2A3</accession>
<reference evidence="3" key="1">
    <citation type="submission" date="2020-05" db="EMBL/GenBank/DDBJ databases">
        <title>Frigoriglobus tundricola gen. nov., sp. nov., a psychrotolerant cellulolytic planctomycete of the family Gemmataceae with two divergent copies of 16S rRNA gene.</title>
        <authorList>
            <person name="Kulichevskaya I.S."/>
            <person name="Ivanova A.A."/>
            <person name="Naumoff D.G."/>
            <person name="Beletsky A.V."/>
            <person name="Rijpstra W.I.C."/>
            <person name="Sinninghe Damste J.S."/>
            <person name="Mardanov A.V."/>
            <person name="Ravin N.V."/>
            <person name="Dedysh S.N."/>
        </authorList>
    </citation>
    <scope>NUCLEOTIDE SEQUENCE [LARGE SCALE GENOMIC DNA]</scope>
    <source>
        <strain evidence="3">PL17</strain>
    </source>
</reference>
<evidence type="ECO:0000313" key="3">
    <source>
        <dbReference type="Proteomes" id="UP000503447"/>
    </source>
</evidence>
<name>A0A6M5Z2A3_9BACT</name>
<feature type="region of interest" description="Disordered" evidence="1">
    <location>
        <begin position="18"/>
        <end position="37"/>
    </location>
</feature>
<dbReference type="EMBL" id="CP053452">
    <property type="protein sequence ID" value="QJW99643.1"/>
    <property type="molecule type" value="Genomic_DNA"/>
</dbReference>
<evidence type="ECO:0000313" key="2">
    <source>
        <dbReference type="EMBL" id="QJW99643.1"/>
    </source>
</evidence>
<gene>
    <name evidence="2" type="ORF">FTUN_7262</name>
</gene>
<evidence type="ECO:0000256" key="1">
    <source>
        <dbReference type="SAM" id="MobiDB-lite"/>
    </source>
</evidence>